<reference evidence="1 2" key="1">
    <citation type="submission" date="2023-04" db="EMBL/GenBank/DDBJ databases">
        <title>Clostridium tannerae sp. nov., isolated from the fecal material of an alpaca.</title>
        <authorList>
            <person name="Miller S."/>
            <person name="Hendry M."/>
            <person name="King J."/>
            <person name="Sankaranarayanan K."/>
            <person name="Lawson P.A."/>
        </authorList>
    </citation>
    <scope>NUCLEOTIDE SEQUENCE [LARGE SCALE GENOMIC DNA]</scope>
    <source>
        <strain evidence="1 2">A1-XYC3</strain>
    </source>
</reference>
<name>A0ABU4JYF9_9CLOT</name>
<evidence type="ECO:0000313" key="2">
    <source>
        <dbReference type="Proteomes" id="UP001281656"/>
    </source>
</evidence>
<dbReference type="RefSeq" id="WP_318799356.1">
    <property type="nucleotide sequence ID" value="NZ_JARUJP010000060.1"/>
</dbReference>
<sequence>MNLVKRGKSLGIIDVTNVAIDSTKIDDYEKAKPKSKLKNDGKSANWSAKRDTDSNKICWLGYKLRILADCKSELPLSVLLSPASYSDSELAVPLMQL</sequence>
<evidence type="ECO:0000313" key="1">
    <source>
        <dbReference type="EMBL" id="MDW8803194.1"/>
    </source>
</evidence>
<organism evidence="1 2">
    <name type="scientific">Clostridium tanneri</name>
    <dbReference type="NCBI Taxonomy" id="3037988"/>
    <lineage>
        <taxon>Bacteria</taxon>
        <taxon>Bacillati</taxon>
        <taxon>Bacillota</taxon>
        <taxon>Clostridia</taxon>
        <taxon>Eubacteriales</taxon>
        <taxon>Clostridiaceae</taxon>
        <taxon>Clostridium</taxon>
    </lineage>
</organism>
<keyword evidence="2" id="KW-1185">Reference proteome</keyword>
<gene>
    <name evidence="1" type="ORF">P8V03_18870</name>
</gene>
<accession>A0ABU4JYF9</accession>
<dbReference type="EMBL" id="JARUJP010000060">
    <property type="protein sequence ID" value="MDW8803194.1"/>
    <property type="molecule type" value="Genomic_DNA"/>
</dbReference>
<comment type="caution">
    <text evidence="1">The sequence shown here is derived from an EMBL/GenBank/DDBJ whole genome shotgun (WGS) entry which is preliminary data.</text>
</comment>
<dbReference type="Proteomes" id="UP001281656">
    <property type="component" value="Unassembled WGS sequence"/>
</dbReference>
<protein>
    <recommendedName>
        <fullName evidence="3">Transposase IS4-like domain-containing protein</fullName>
    </recommendedName>
</protein>
<proteinExistence type="predicted"/>
<evidence type="ECO:0008006" key="3">
    <source>
        <dbReference type="Google" id="ProtNLM"/>
    </source>
</evidence>